<dbReference type="PANTHER" id="PTHR12151:SF25">
    <property type="entry name" value="LINALOOL DEHYDRATASE_ISOMERASE DOMAIN-CONTAINING PROTEIN"/>
    <property type="match status" value="1"/>
</dbReference>
<dbReference type="SUPFAM" id="SSF52833">
    <property type="entry name" value="Thioredoxin-like"/>
    <property type="match status" value="1"/>
</dbReference>
<feature type="disulfide bond" description="Redox-active" evidence="4">
    <location>
        <begin position="98"/>
        <end position="102"/>
    </location>
</feature>
<keyword evidence="4" id="KW-1015">Disulfide bond</keyword>
<dbReference type="EMBL" id="JAEPBG010000005">
    <property type="protein sequence ID" value="MBK4735827.1"/>
    <property type="molecule type" value="Genomic_DNA"/>
</dbReference>
<gene>
    <name evidence="8" type="ORF">JJB74_14495</name>
</gene>
<evidence type="ECO:0000256" key="1">
    <source>
        <dbReference type="ARBA" id="ARBA00010996"/>
    </source>
</evidence>
<feature type="region of interest" description="Disordered" evidence="5">
    <location>
        <begin position="28"/>
        <end position="57"/>
    </location>
</feature>
<dbReference type="InterPro" id="IPR003782">
    <property type="entry name" value="SCO1/SenC"/>
</dbReference>
<dbReference type="InterPro" id="IPR036249">
    <property type="entry name" value="Thioredoxin-like_sf"/>
</dbReference>
<dbReference type="PROSITE" id="PS51352">
    <property type="entry name" value="THIOREDOXIN_2"/>
    <property type="match status" value="1"/>
</dbReference>
<dbReference type="RefSeq" id="WP_200592626.1">
    <property type="nucleotide sequence ID" value="NZ_JAEPBG010000005.1"/>
</dbReference>
<feature type="binding site" evidence="3">
    <location>
        <position position="98"/>
    </location>
    <ligand>
        <name>Cu cation</name>
        <dbReference type="ChEBI" id="CHEBI:23378"/>
    </ligand>
</feature>
<feature type="domain" description="Thioredoxin" evidence="7">
    <location>
        <begin position="58"/>
        <end position="215"/>
    </location>
</feature>
<accession>A0A934SZF9</accession>
<evidence type="ECO:0000313" key="9">
    <source>
        <dbReference type="Proteomes" id="UP000622890"/>
    </source>
</evidence>
<dbReference type="InterPro" id="IPR013766">
    <property type="entry name" value="Thioredoxin_domain"/>
</dbReference>
<feature type="chain" id="PRO_5037611152" evidence="6">
    <location>
        <begin position="27"/>
        <end position="217"/>
    </location>
</feature>
<dbReference type="Proteomes" id="UP000622890">
    <property type="component" value="Unassembled WGS sequence"/>
</dbReference>
<keyword evidence="3" id="KW-0479">Metal-binding</keyword>
<evidence type="ECO:0000256" key="5">
    <source>
        <dbReference type="SAM" id="MobiDB-lite"/>
    </source>
</evidence>
<dbReference type="AlphaFoldDB" id="A0A934SZF9"/>
<dbReference type="Gene3D" id="3.40.30.10">
    <property type="entry name" value="Glutaredoxin"/>
    <property type="match status" value="1"/>
</dbReference>
<evidence type="ECO:0000256" key="3">
    <source>
        <dbReference type="PIRSR" id="PIRSR603782-1"/>
    </source>
</evidence>
<dbReference type="PANTHER" id="PTHR12151">
    <property type="entry name" value="ELECTRON TRANSPORT PROTIN SCO1/SENC FAMILY MEMBER"/>
    <property type="match status" value="1"/>
</dbReference>
<reference evidence="8" key="1">
    <citation type="submission" date="2021-01" db="EMBL/GenBank/DDBJ databases">
        <title>Genome sequence of strain Noviherbaspirillum sp. DKR-6.</title>
        <authorList>
            <person name="Chaudhary D.K."/>
        </authorList>
    </citation>
    <scope>NUCLEOTIDE SEQUENCE</scope>
    <source>
        <strain evidence="8">DKR-6</strain>
    </source>
</reference>
<sequence>MRRRTFLLAPVALAAATLLPAGVALAHDPEHGHEQGHGHIQGHEHHHSAPDQSRPRRSLARYTLPDVALVRDDGRQVTLPGELDDGKPVFLAFIYTTCTTICPVTSQALASLQEALGADSIRVHMASVSIDPEQDTPARLRAYAQRYGAGEQWRHYTGTAQASVAVQRAFDAYGGDKMSHNPAFFIRPAPGAAWIRLDGFASAQDLLREYHAFAHGG</sequence>
<comment type="caution">
    <text evidence="8">The sequence shown here is derived from an EMBL/GenBank/DDBJ whole genome shotgun (WGS) entry which is preliminary data.</text>
</comment>
<feature type="signal peptide" evidence="6">
    <location>
        <begin position="1"/>
        <end position="26"/>
    </location>
</feature>
<organism evidence="8 9">
    <name type="scientific">Noviherbaspirillum pedocola</name>
    <dbReference type="NCBI Taxonomy" id="2801341"/>
    <lineage>
        <taxon>Bacteria</taxon>
        <taxon>Pseudomonadati</taxon>
        <taxon>Pseudomonadota</taxon>
        <taxon>Betaproteobacteria</taxon>
        <taxon>Burkholderiales</taxon>
        <taxon>Oxalobacteraceae</taxon>
        <taxon>Noviherbaspirillum</taxon>
    </lineage>
</organism>
<dbReference type="GO" id="GO:0046872">
    <property type="term" value="F:metal ion binding"/>
    <property type="evidence" value="ECO:0007669"/>
    <property type="project" value="UniProtKB-KW"/>
</dbReference>
<feature type="binding site" evidence="3">
    <location>
        <position position="102"/>
    </location>
    <ligand>
        <name>Cu cation</name>
        <dbReference type="ChEBI" id="CHEBI:23378"/>
    </ligand>
</feature>
<evidence type="ECO:0000313" key="8">
    <source>
        <dbReference type="EMBL" id="MBK4735827.1"/>
    </source>
</evidence>
<keyword evidence="6" id="KW-0732">Signal</keyword>
<keyword evidence="2 3" id="KW-0186">Copper</keyword>
<name>A0A934SZF9_9BURK</name>
<feature type="compositionally biased region" description="Basic and acidic residues" evidence="5">
    <location>
        <begin position="28"/>
        <end position="49"/>
    </location>
</feature>
<evidence type="ECO:0000256" key="2">
    <source>
        <dbReference type="ARBA" id="ARBA00023008"/>
    </source>
</evidence>
<evidence type="ECO:0000256" key="6">
    <source>
        <dbReference type="SAM" id="SignalP"/>
    </source>
</evidence>
<keyword evidence="9" id="KW-1185">Reference proteome</keyword>
<protein>
    <submittedName>
        <fullName evidence="8">SCO family protein</fullName>
    </submittedName>
</protein>
<dbReference type="CDD" id="cd02968">
    <property type="entry name" value="SCO"/>
    <property type="match status" value="1"/>
</dbReference>
<evidence type="ECO:0000259" key="7">
    <source>
        <dbReference type="PROSITE" id="PS51352"/>
    </source>
</evidence>
<comment type="similarity">
    <text evidence="1">Belongs to the SCO1/2 family.</text>
</comment>
<proteinExistence type="inferred from homology"/>
<evidence type="ECO:0000256" key="4">
    <source>
        <dbReference type="PIRSR" id="PIRSR603782-2"/>
    </source>
</evidence>
<dbReference type="Pfam" id="PF02630">
    <property type="entry name" value="SCO1-SenC"/>
    <property type="match status" value="1"/>
</dbReference>